<keyword evidence="5" id="KW-1133">Transmembrane helix</keyword>
<dbReference type="GO" id="GO:0022857">
    <property type="term" value="F:transmembrane transporter activity"/>
    <property type="evidence" value="ECO:0007669"/>
    <property type="project" value="InterPro"/>
</dbReference>
<dbReference type="OrthoDB" id="9768185at2"/>
<dbReference type="Pfam" id="PF25971">
    <property type="entry name" value="CzcB_N"/>
    <property type="match status" value="1"/>
</dbReference>
<dbReference type="GO" id="GO:0060003">
    <property type="term" value="P:copper ion export"/>
    <property type="evidence" value="ECO:0007669"/>
    <property type="project" value="TreeGrafter"/>
</dbReference>
<dbReference type="GO" id="GO:0046914">
    <property type="term" value="F:transition metal ion binding"/>
    <property type="evidence" value="ECO:0007669"/>
    <property type="project" value="TreeGrafter"/>
</dbReference>
<dbReference type="Gene3D" id="2.40.420.20">
    <property type="match status" value="1"/>
</dbReference>
<keyword evidence="5" id="KW-0812">Transmembrane</keyword>
<evidence type="ECO:0000259" key="7">
    <source>
        <dbReference type="Pfam" id="PF25954"/>
    </source>
</evidence>
<sequence>MKYPFDKNQTIVMIVALLIGAVLAVLIVARKPGQAQHDDHDEHGGHADSAQVDHGGKPHQEDAVPARGPHGGKLFVSQGYGLEVTILDHSTGPQFRLYTYQDGKPLDPSATKAQLTLERLGRSPQTIRFAREEDYLRGDAIVGEPHSFKVAVAAQSGGKSYRFAYDQVEARVTMSETQTAQNGIDVHTAGPARIKSVLKLNGEIQLNADRTVHVAPRLAGMVESVSANAGQTVRKGQVLAVLSSQALAGERSALLAAQQRLALARSVFERERTLWQQKITAEQDYQQARATLQEAEIATQSARQKLDALGVGAGSLKQLARYEVRAPIDGVITQKTVAAGESVKEEASLFVVADMSTVWAELSVSARDLETIRQGQSATVRAGAADTVASGTISYVSALVGEQTRAAKARVVLSNPKGVWRPGLPVTVDVVAAEVTVPVAVLVEAVQNVNELPSVFGRYGDHFEARPLVLGRSDGESVEVVSGLLPGEKYAAKNSFLIKADLGKAGASHDH</sequence>
<dbReference type="KEGG" id="mass:CR152_23490"/>
<keyword evidence="3" id="KW-0175">Coiled coil</keyword>
<evidence type="ECO:0000313" key="11">
    <source>
        <dbReference type="EMBL" id="ATQ77149.1"/>
    </source>
</evidence>
<name>A0A2D2DQ90_9BURK</name>
<dbReference type="Gene3D" id="2.40.50.100">
    <property type="match status" value="1"/>
</dbReference>
<dbReference type="SUPFAM" id="SSF111369">
    <property type="entry name" value="HlyD-like secretion proteins"/>
    <property type="match status" value="1"/>
</dbReference>
<feature type="domain" description="CusB-like beta-barrel" evidence="7">
    <location>
        <begin position="357"/>
        <end position="432"/>
    </location>
</feature>
<organism evidence="11 12">
    <name type="scientific">Massilia violaceinigra</name>
    <dbReference type="NCBI Taxonomy" id="2045208"/>
    <lineage>
        <taxon>Bacteria</taxon>
        <taxon>Pseudomonadati</taxon>
        <taxon>Pseudomonadota</taxon>
        <taxon>Betaproteobacteria</taxon>
        <taxon>Burkholderiales</taxon>
        <taxon>Oxalobacteraceae</taxon>
        <taxon>Telluria group</taxon>
        <taxon>Massilia</taxon>
    </lineage>
</organism>
<feature type="transmembrane region" description="Helical" evidence="5">
    <location>
        <begin position="12"/>
        <end position="29"/>
    </location>
</feature>
<dbReference type="RefSeq" id="WP_099879061.1">
    <property type="nucleotide sequence ID" value="NZ_CP024608.1"/>
</dbReference>
<dbReference type="EMBL" id="CP024608">
    <property type="protein sequence ID" value="ATQ77149.1"/>
    <property type="molecule type" value="Genomic_DNA"/>
</dbReference>
<dbReference type="Gene3D" id="1.10.287.470">
    <property type="entry name" value="Helix hairpin bin"/>
    <property type="match status" value="1"/>
</dbReference>
<evidence type="ECO:0000256" key="5">
    <source>
        <dbReference type="SAM" id="Phobius"/>
    </source>
</evidence>
<keyword evidence="12" id="KW-1185">Reference proteome</keyword>
<feature type="domain" description="CzcB N-terminal" evidence="8">
    <location>
        <begin position="72"/>
        <end position="163"/>
    </location>
</feature>
<feature type="coiled-coil region" evidence="3">
    <location>
        <begin position="278"/>
        <end position="305"/>
    </location>
</feature>
<dbReference type="InterPro" id="IPR058792">
    <property type="entry name" value="Beta-barrel_RND_2"/>
</dbReference>
<evidence type="ECO:0000259" key="9">
    <source>
        <dbReference type="Pfam" id="PF25973"/>
    </source>
</evidence>
<evidence type="ECO:0000256" key="2">
    <source>
        <dbReference type="ARBA" id="ARBA00022448"/>
    </source>
</evidence>
<dbReference type="NCBIfam" id="TIGR01730">
    <property type="entry name" value="RND_mfp"/>
    <property type="match status" value="1"/>
</dbReference>
<keyword evidence="5" id="KW-0472">Membrane</keyword>
<dbReference type="PANTHER" id="PTHR30097">
    <property type="entry name" value="CATION EFFLUX SYSTEM PROTEIN CUSB"/>
    <property type="match status" value="1"/>
</dbReference>
<dbReference type="GO" id="GO:0015679">
    <property type="term" value="P:plasma membrane copper ion transport"/>
    <property type="evidence" value="ECO:0007669"/>
    <property type="project" value="TreeGrafter"/>
</dbReference>
<dbReference type="Pfam" id="PF25954">
    <property type="entry name" value="Beta-barrel_RND_2"/>
    <property type="match status" value="1"/>
</dbReference>
<accession>A0A2D2DQ90</accession>
<dbReference type="InterPro" id="IPR058648">
    <property type="entry name" value="HH_CzcB-like"/>
</dbReference>
<feature type="domain" description="CzcB-like barrel-sandwich hybrid" evidence="9">
    <location>
        <begin position="210"/>
        <end position="354"/>
    </location>
</feature>
<dbReference type="InterPro" id="IPR058647">
    <property type="entry name" value="BSH_CzcB-like"/>
</dbReference>
<evidence type="ECO:0000256" key="3">
    <source>
        <dbReference type="SAM" id="Coils"/>
    </source>
</evidence>
<dbReference type="AlphaFoldDB" id="A0A2D2DQ90"/>
<dbReference type="InterPro" id="IPR006143">
    <property type="entry name" value="RND_pump_MFP"/>
</dbReference>
<dbReference type="Pfam" id="PF25973">
    <property type="entry name" value="BSH_CzcB"/>
    <property type="match status" value="1"/>
</dbReference>
<feature type="domain" description="CzcB-like alpha-helical hairpin" evidence="6">
    <location>
        <begin position="251"/>
        <end position="308"/>
    </location>
</feature>
<feature type="domain" description="CzcB-like C-terminal circularly permuted SH3-like" evidence="10">
    <location>
        <begin position="439"/>
        <end position="499"/>
    </location>
</feature>
<evidence type="ECO:0000259" key="6">
    <source>
        <dbReference type="Pfam" id="PF25893"/>
    </source>
</evidence>
<feature type="compositionally biased region" description="Basic and acidic residues" evidence="4">
    <location>
        <begin position="36"/>
        <end position="46"/>
    </location>
</feature>
<evidence type="ECO:0000256" key="4">
    <source>
        <dbReference type="SAM" id="MobiDB-lite"/>
    </source>
</evidence>
<evidence type="ECO:0000259" key="8">
    <source>
        <dbReference type="Pfam" id="PF25971"/>
    </source>
</evidence>
<dbReference type="GO" id="GO:0016020">
    <property type="term" value="C:membrane"/>
    <property type="evidence" value="ECO:0007669"/>
    <property type="project" value="InterPro"/>
</dbReference>
<gene>
    <name evidence="11" type="ORF">CR152_23490</name>
</gene>
<reference evidence="11" key="1">
    <citation type="submission" date="2017-10" db="EMBL/GenBank/DDBJ databases">
        <title>Massilia psychrophilum sp. nov., a novel purple-pigmented bacterium isolated from Tianshan glacier, Xinjiang Municipality, China.</title>
        <authorList>
            <person name="Wang H."/>
        </authorList>
    </citation>
    <scope>NUCLEOTIDE SEQUENCE [LARGE SCALE GENOMIC DNA]</scope>
    <source>
        <strain evidence="11">B2</strain>
    </source>
</reference>
<keyword evidence="2" id="KW-0813">Transport</keyword>
<dbReference type="Pfam" id="PF25893">
    <property type="entry name" value="HH_CzcB"/>
    <property type="match status" value="1"/>
</dbReference>
<dbReference type="Proteomes" id="UP000229897">
    <property type="component" value="Chromosome"/>
</dbReference>
<dbReference type="Gene3D" id="2.40.30.170">
    <property type="match status" value="1"/>
</dbReference>
<dbReference type="InterPro" id="IPR058649">
    <property type="entry name" value="CzcB_C"/>
</dbReference>
<dbReference type="Pfam" id="PF25975">
    <property type="entry name" value="CzcB_C"/>
    <property type="match status" value="1"/>
</dbReference>
<dbReference type="FunFam" id="2.40.30.170:FF:000010">
    <property type="entry name" value="Efflux RND transporter periplasmic adaptor subunit"/>
    <property type="match status" value="1"/>
</dbReference>
<evidence type="ECO:0000313" key="12">
    <source>
        <dbReference type="Proteomes" id="UP000229897"/>
    </source>
</evidence>
<feature type="region of interest" description="Disordered" evidence="4">
    <location>
        <begin position="34"/>
        <end position="70"/>
    </location>
</feature>
<protein>
    <submittedName>
        <fullName evidence="11">Efflux transporter periplasmic adaptor subunit</fullName>
    </submittedName>
</protein>
<dbReference type="InterPro" id="IPR058646">
    <property type="entry name" value="CzcB_N"/>
</dbReference>
<evidence type="ECO:0000259" key="10">
    <source>
        <dbReference type="Pfam" id="PF25975"/>
    </source>
</evidence>
<evidence type="ECO:0000256" key="1">
    <source>
        <dbReference type="ARBA" id="ARBA00009477"/>
    </source>
</evidence>
<dbReference type="InterPro" id="IPR051909">
    <property type="entry name" value="MFP_Cation_Efflux"/>
</dbReference>
<dbReference type="GO" id="GO:0030288">
    <property type="term" value="C:outer membrane-bounded periplasmic space"/>
    <property type="evidence" value="ECO:0007669"/>
    <property type="project" value="TreeGrafter"/>
</dbReference>
<proteinExistence type="inferred from homology"/>
<feature type="compositionally biased region" description="Basic and acidic residues" evidence="4">
    <location>
        <begin position="54"/>
        <end position="64"/>
    </location>
</feature>
<comment type="similarity">
    <text evidence="1">Belongs to the membrane fusion protein (MFP) (TC 8.A.1) family.</text>
</comment>
<dbReference type="PANTHER" id="PTHR30097:SF4">
    <property type="entry name" value="SLR6042 PROTEIN"/>
    <property type="match status" value="1"/>
</dbReference>